<evidence type="ECO:0000256" key="1">
    <source>
        <dbReference type="ARBA" id="ARBA00005466"/>
    </source>
</evidence>
<dbReference type="PANTHER" id="PTHR43762">
    <property type="entry name" value="L-GULONOLACTONE OXIDASE"/>
    <property type="match status" value="1"/>
</dbReference>
<dbReference type="PROSITE" id="PS00862">
    <property type="entry name" value="OX2_COVAL_FAD"/>
    <property type="match status" value="1"/>
</dbReference>
<dbReference type="Proteomes" id="UP001197974">
    <property type="component" value="Chromosome"/>
</dbReference>
<dbReference type="InterPro" id="IPR016169">
    <property type="entry name" value="FAD-bd_PCMH_sub2"/>
</dbReference>
<dbReference type="InterPro" id="IPR006094">
    <property type="entry name" value="Oxid_FAD_bind_N"/>
</dbReference>
<dbReference type="Gene3D" id="3.30.465.10">
    <property type="match status" value="1"/>
</dbReference>
<sequence>MLSIESEKNTKQWMNWSEQVKFTPEHILYPGTIEEVQTIVKECVLKEKKIRVIGSGHSFSPLIETKQTLISLDHLQGVGQIDTGENTIEVLAGTKLYRLGELLHELGYAMENMGDIDQQSIAGAISTGTHGTGVPLKILLHK</sequence>
<dbReference type="EMBL" id="CP129013">
    <property type="protein sequence ID" value="WLR41363.1"/>
    <property type="molecule type" value="Genomic_DNA"/>
</dbReference>
<evidence type="ECO:0000313" key="6">
    <source>
        <dbReference type="Proteomes" id="UP001197974"/>
    </source>
</evidence>
<organism evidence="5 6">
    <name type="scientific">Bacillus carboniphilus</name>
    <dbReference type="NCBI Taxonomy" id="86663"/>
    <lineage>
        <taxon>Bacteria</taxon>
        <taxon>Bacillati</taxon>
        <taxon>Bacillota</taxon>
        <taxon>Bacilli</taxon>
        <taxon>Bacillales</taxon>
        <taxon>Bacillaceae</taxon>
        <taxon>Bacillus</taxon>
    </lineage>
</organism>
<name>A0ABY9JRK2_9BACI</name>
<keyword evidence="2" id="KW-0285">Flavoprotein</keyword>
<protein>
    <submittedName>
        <fullName evidence="5">FAD-binding protein</fullName>
    </submittedName>
</protein>
<evidence type="ECO:0000259" key="4">
    <source>
        <dbReference type="PROSITE" id="PS51387"/>
    </source>
</evidence>
<reference evidence="5 6" key="1">
    <citation type="submission" date="2023-06" db="EMBL/GenBank/DDBJ databases">
        <title>Five Gram-positive bacteria isolated from mangrove sediments in Shenzhen, Guangdong, China.</title>
        <authorList>
            <person name="Yu S."/>
            <person name="Zheng W."/>
            <person name="Huang Y."/>
        </authorList>
    </citation>
    <scope>NUCLEOTIDE SEQUENCE [LARGE SCALE GENOMIC DNA]</scope>
    <source>
        <strain evidence="5 6">SaN35-3</strain>
    </source>
</reference>
<keyword evidence="6" id="KW-1185">Reference proteome</keyword>
<dbReference type="SUPFAM" id="SSF56176">
    <property type="entry name" value="FAD-binding/transporter-associated domain-like"/>
    <property type="match status" value="1"/>
</dbReference>
<gene>
    <name evidence="5" type="ORF">LC087_10610</name>
</gene>
<accession>A0ABY9JRK2</accession>
<proteinExistence type="inferred from homology"/>
<feature type="domain" description="FAD-binding PCMH-type" evidence="4">
    <location>
        <begin position="20"/>
        <end position="142"/>
    </location>
</feature>
<dbReference type="RefSeq" id="WP_306019548.1">
    <property type="nucleotide sequence ID" value="NZ_CP129013.1"/>
</dbReference>
<dbReference type="PANTHER" id="PTHR43762:SF1">
    <property type="entry name" value="D-ARABINONO-1,4-LACTONE OXIDASE"/>
    <property type="match status" value="1"/>
</dbReference>
<dbReference type="InterPro" id="IPR036318">
    <property type="entry name" value="FAD-bd_PCMH-like_sf"/>
</dbReference>
<comment type="similarity">
    <text evidence="1">Belongs to the oxygen-dependent FAD-linked oxidoreductase family.</text>
</comment>
<evidence type="ECO:0000256" key="2">
    <source>
        <dbReference type="ARBA" id="ARBA00022630"/>
    </source>
</evidence>
<dbReference type="PROSITE" id="PS51387">
    <property type="entry name" value="FAD_PCMH"/>
    <property type="match status" value="1"/>
</dbReference>
<dbReference type="InterPro" id="IPR016167">
    <property type="entry name" value="FAD-bd_PCMH_sub1"/>
</dbReference>
<dbReference type="Gene3D" id="3.30.43.10">
    <property type="entry name" value="Uridine Diphospho-n-acetylenolpyruvylglucosamine Reductase, domain 2"/>
    <property type="match status" value="1"/>
</dbReference>
<evidence type="ECO:0000256" key="3">
    <source>
        <dbReference type="ARBA" id="ARBA00023002"/>
    </source>
</evidence>
<keyword evidence="3" id="KW-0560">Oxidoreductase</keyword>
<dbReference type="InterPro" id="IPR016166">
    <property type="entry name" value="FAD-bd_PCMH"/>
</dbReference>
<dbReference type="InterPro" id="IPR006093">
    <property type="entry name" value="Oxy_OxRdtase_FAD_BS"/>
</dbReference>
<evidence type="ECO:0000313" key="5">
    <source>
        <dbReference type="EMBL" id="WLR41363.1"/>
    </source>
</evidence>
<dbReference type="InterPro" id="IPR010031">
    <property type="entry name" value="FAD_lactone_oxidase-like"/>
</dbReference>
<dbReference type="Pfam" id="PF01565">
    <property type="entry name" value="FAD_binding_4"/>
    <property type="match status" value="1"/>
</dbReference>